<keyword evidence="3" id="KW-0175">Coiled coil</keyword>
<dbReference type="GO" id="GO:0051082">
    <property type="term" value="F:unfolded protein binding"/>
    <property type="evidence" value="ECO:0007669"/>
    <property type="project" value="InterPro"/>
</dbReference>
<proteinExistence type="inferred from homology"/>
<dbReference type="SUPFAM" id="SSF46579">
    <property type="entry name" value="Prefoldin"/>
    <property type="match status" value="1"/>
</dbReference>
<dbReference type="Pfam" id="PF01920">
    <property type="entry name" value="Prefoldin_2"/>
    <property type="match status" value="1"/>
</dbReference>
<keyword evidence="2" id="KW-0143">Chaperone</keyword>
<dbReference type="FunFam" id="1.10.287.370:FF:000003">
    <property type="entry name" value="Prefoldin subunit 6"/>
    <property type="match status" value="1"/>
</dbReference>
<evidence type="ECO:0000313" key="4">
    <source>
        <dbReference type="EMBL" id="CCG22942.1"/>
    </source>
</evidence>
<comment type="similarity">
    <text evidence="1">Belongs to the prefoldin subunit beta family.</text>
</comment>
<sequence>MSDLNKKLETLSLQFSNHQQSLNDLISSRSTLETQLQENKIVEQEFTQLSESDKIYKLTGPILLPQDYSEASMNVNKRIEFIQGEIERVENKIGVEESEMEKIRGELIALRTQAQG</sequence>
<dbReference type="OrthoDB" id="248120at2759"/>
<dbReference type="EMBL" id="HE681722">
    <property type="protein sequence ID" value="CCG22942.1"/>
    <property type="molecule type" value="Genomic_DNA"/>
</dbReference>
<dbReference type="GO" id="GO:0006457">
    <property type="term" value="P:protein folding"/>
    <property type="evidence" value="ECO:0007669"/>
    <property type="project" value="InterPro"/>
</dbReference>
<dbReference type="GO" id="GO:0051131">
    <property type="term" value="P:chaperone-mediated protein complex assembly"/>
    <property type="evidence" value="ECO:0007669"/>
    <property type="project" value="TreeGrafter"/>
</dbReference>
<dbReference type="HOGENOM" id="CLU_125172_1_1_1"/>
<dbReference type="Gene3D" id="1.10.287.370">
    <property type="match status" value="1"/>
</dbReference>
<dbReference type="AlphaFoldDB" id="H8X4K0"/>
<dbReference type="RefSeq" id="XP_003869079.1">
    <property type="nucleotide sequence ID" value="XM_003869030.1"/>
</dbReference>
<evidence type="ECO:0000256" key="2">
    <source>
        <dbReference type="ARBA" id="ARBA00023186"/>
    </source>
</evidence>
<protein>
    <submittedName>
        <fullName evidence="4">Yke2 possible cytoskeletal modulator</fullName>
    </submittedName>
</protein>
<organism evidence="4 5">
    <name type="scientific">Candida orthopsilosis (strain 90-125)</name>
    <name type="common">Yeast</name>
    <dbReference type="NCBI Taxonomy" id="1136231"/>
    <lineage>
        <taxon>Eukaryota</taxon>
        <taxon>Fungi</taxon>
        <taxon>Dikarya</taxon>
        <taxon>Ascomycota</taxon>
        <taxon>Saccharomycotina</taxon>
        <taxon>Pichiomycetes</taxon>
        <taxon>Debaryomycetaceae</taxon>
        <taxon>Candida/Lodderomyces clade</taxon>
        <taxon>Candida</taxon>
    </lineage>
</organism>
<evidence type="ECO:0000256" key="3">
    <source>
        <dbReference type="SAM" id="Coils"/>
    </source>
</evidence>
<evidence type="ECO:0000313" key="5">
    <source>
        <dbReference type="Proteomes" id="UP000005018"/>
    </source>
</evidence>
<evidence type="ECO:0000256" key="1">
    <source>
        <dbReference type="ARBA" id="ARBA00008045"/>
    </source>
</evidence>
<gene>
    <name evidence="4" type="ORF">CORT_0D00940</name>
</gene>
<dbReference type="InterPro" id="IPR002777">
    <property type="entry name" value="PFD_beta-like"/>
</dbReference>
<keyword evidence="5" id="KW-1185">Reference proteome</keyword>
<dbReference type="Proteomes" id="UP000005018">
    <property type="component" value="Chromosome 4"/>
</dbReference>
<dbReference type="GO" id="GO:0051087">
    <property type="term" value="F:protein-folding chaperone binding"/>
    <property type="evidence" value="ECO:0007669"/>
    <property type="project" value="TreeGrafter"/>
</dbReference>
<name>H8X4K0_CANO9</name>
<dbReference type="KEGG" id="cot:CORT_0D00940"/>
<dbReference type="CDD" id="cd23161">
    <property type="entry name" value="Prefoldin_6"/>
    <property type="match status" value="1"/>
</dbReference>
<accession>H8X4K0</accession>
<dbReference type="InterPro" id="IPR009053">
    <property type="entry name" value="Prefoldin"/>
</dbReference>
<dbReference type="GO" id="GO:0005737">
    <property type="term" value="C:cytoplasm"/>
    <property type="evidence" value="ECO:0007669"/>
    <property type="project" value="TreeGrafter"/>
</dbReference>
<dbReference type="GO" id="GO:0016272">
    <property type="term" value="C:prefoldin complex"/>
    <property type="evidence" value="ECO:0007669"/>
    <property type="project" value="InterPro"/>
</dbReference>
<dbReference type="PANTHER" id="PTHR21431:SF0">
    <property type="entry name" value="PREFOLDIN SUBUNIT 6"/>
    <property type="match status" value="1"/>
</dbReference>
<reference evidence="4 5" key="1">
    <citation type="journal article" date="2012" name="PLoS ONE">
        <title>Sequence and analysis of the genome of the pathogenic yeast Candida orthopsilosis.</title>
        <authorList>
            <person name="Riccombeni A."/>
            <person name="Vidanes G."/>
            <person name="Proux-Wera E."/>
            <person name="Wolfe K.H."/>
            <person name="Butler G."/>
        </authorList>
    </citation>
    <scope>NUCLEOTIDE SEQUENCE [LARGE SCALE GENOMIC DNA]</scope>
    <source>
        <strain evidence="4 5">Co 90-125</strain>
    </source>
</reference>
<dbReference type="GeneID" id="14540229"/>
<feature type="coiled-coil region" evidence="3">
    <location>
        <begin position="72"/>
        <end position="106"/>
    </location>
</feature>
<dbReference type="eggNOG" id="KOG3478">
    <property type="taxonomic scope" value="Eukaryota"/>
</dbReference>
<dbReference type="PANTHER" id="PTHR21431">
    <property type="entry name" value="PREFOLDIN SUBUNIT 6"/>
    <property type="match status" value="1"/>
</dbReference>